<sequence length="366" mass="41729">MPKLFFLNFFLNCVFKSVVLGLVVPLMLLLSGAPWDVLPVTFVIIFLTILPWIIWMQYLITTSVALQKKFAFFKIFGLICFSVVFLMILLPYVPSPQYVNFNRIAPKTLLSKESAVITKFGSLYLDSHEFLPNPARALWVGSNNLAFVHIETNNISLILTQAYTLDQHGYSIQNAALKIPFIEQRNVLPNSGYGKKIFLWWLEKTMLFPWEINQLSQKLGIFNNKIDRFFQTQDVSLKTEKPNSLLALDSASKSLNNKSFQFTKNQNKIHYLILFLYLCVLFLAGSIVCILLSLGQTLLNIVALNILAALMGTFYISRFLSFVHVSLELLSFLPLWGGLFIMILLEMLILYIISLLGGKIKGYSHD</sequence>
<evidence type="ECO:0000256" key="1">
    <source>
        <dbReference type="SAM" id="Phobius"/>
    </source>
</evidence>
<dbReference type="STRING" id="34097.SAMN02745150_00025"/>
<feature type="transmembrane region" description="Helical" evidence="1">
    <location>
        <begin position="336"/>
        <end position="356"/>
    </location>
</feature>
<keyword evidence="1" id="KW-1133">Transmembrane helix</keyword>
<protein>
    <submittedName>
        <fullName evidence="2">Uncharacterized protein</fullName>
    </submittedName>
</protein>
<dbReference type="Proteomes" id="UP000240042">
    <property type="component" value="Unassembled WGS sequence"/>
</dbReference>
<feature type="transmembrane region" description="Helical" evidence="1">
    <location>
        <begin position="72"/>
        <end position="93"/>
    </location>
</feature>
<name>A0A1I1CX74_BREAD</name>
<feature type="transmembrane region" description="Helical" evidence="1">
    <location>
        <begin position="269"/>
        <end position="291"/>
    </location>
</feature>
<proteinExistence type="predicted"/>
<dbReference type="EMBL" id="FOKY01000001">
    <property type="protein sequence ID" value="SFB67124.1"/>
    <property type="molecule type" value="Genomic_DNA"/>
</dbReference>
<feature type="transmembrane region" description="Helical" evidence="1">
    <location>
        <begin position="37"/>
        <end position="60"/>
    </location>
</feature>
<evidence type="ECO:0000313" key="2">
    <source>
        <dbReference type="EMBL" id="SFB67124.1"/>
    </source>
</evidence>
<keyword evidence="1" id="KW-0812">Transmembrane</keyword>
<reference evidence="3" key="1">
    <citation type="submission" date="2016-10" db="EMBL/GenBank/DDBJ databases">
        <authorList>
            <person name="Varghese N."/>
            <person name="Submissions S."/>
        </authorList>
    </citation>
    <scope>NUCLEOTIDE SEQUENCE [LARGE SCALE GENOMIC DNA]</scope>
    <source>
        <strain evidence="3">ATCC 43811</strain>
    </source>
</reference>
<dbReference type="AlphaFoldDB" id="A0A1I1CX74"/>
<keyword evidence="3" id="KW-1185">Reference proteome</keyword>
<dbReference type="RefSeq" id="WP_092316879.1">
    <property type="nucleotide sequence ID" value="NZ_FOKY01000001.1"/>
</dbReference>
<feature type="transmembrane region" description="Helical" evidence="1">
    <location>
        <begin position="298"/>
        <end position="316"/>
    </location>
</feature>
<evidence type="ECO:0000313" key="3">
    <source>
        <dbReference type="Proteomes" id="UP000240042"/>
    </source>
</evidence>
<keyword evidence="1" id="KW-0472">Membrane</keyword>
<accession>A0A1I1CX74</accession>
<organism evidence="2 3">
    <name type="scientific">Brevinema andersonii</name>
    <dbReference type="NCBI Taxonomy" id="34097"/>
    <lineage>
        <taxon>Bacteria</taxon>
        <taxon>Pseudomonadati</taxon>
        <taxon>Spirochaetota</taxon>
        <taxon>Spirochaetia</taxon>
        <taxon>Brevinematales</taxon>
        <taxon>Brevinemataceae</taxon>
        <taxon>Brevinema</taxon>
    </lineage>
</organism>
<gene>
    <name evidence="2" type="ORF">SAMN02745150_00025</name>
</gene>